<keyword evidence="1" id="KW-0732">Signal</keyword>
<feature type="chain" id="PRO_5003156285" description="Secreted protein" evidence="1">
    <location>
        <begin position="19"/>
        <end position="83"/>
    </location>
</feature>
<evidence type="ECO:0008006" key="4">
    <source>
        <dbReference type="Google" id="ProtNLM"/>
    </source>
</evidence>
<gene>
    <name evidence="2" type="ORF">EAG_09428</name>
</gene>
<proteinExistence type="predicted"/>
<feature type="signal peptide" evidence="1">
    <location>
        <begin position="1"/>
        <end position="18"/>
    </location>
</feature>
<dbReference type="EMBL" id="GL434441">
    <property type="protein sequence ID" value="EFN74909.1"/>
    <property type="molecule type" value="Genomic_DNA"/>
</dbReference>
<dbReference type="AlphaFoldDB" id="E1ZV50"/>
<keyword evidence="3" id="KW-1185">Reference proteome</keyword>
<dbReference type="InParanoid" id="E1ZV50"/>
<accession>E1ZV50</accession>
<evidence type="ECO:0000313" key="2">
    <source>
        <dbReference type="EMBL" id="EFN74909.1"/>
    </source>
</evidence>
<evidence type="ECO:0000313" key="3">
    <source>
        <dbReference type="Proteomes" id="UP000000311"/>
    </source>
</evidence>
<sequence>MAALLIALHLAAVQGSRGDNRLVDKCRRQWLSIALAATCASHRKALRRRSSHGELPSRHNPYYKYCCTSPLSHPGAPVTFRFA</sequence>
<name>E1ZV50_CAMFO</name>
<protein>
    <recommendedName>
        <fullName evidence="4">Secreted protein</fullName>
    </recommendedName>
</protein>
<evidence type="ECO:0000256" key="1">
    <source>
        <dbReference type="SAM" id="SignalP"/>
    </source>
</evidence>
<dbReference type="Proteomes" id="UP000000311">
    <property type="component" value="Unassembled WGS sequence"/>
</dbReference>
<organism evidence="3">
    <name type="scientific">Camponotus floridanus</name>
    <name type="common">Florida carpenter ant</name>
    <dbReference type="NCBI Taxonomy" id="104421"/>
    <lineage>
        <taxon>Eukaryota</taxon>
        <taxon>Metazoa</taxon>
        <taxon>Ecdysozoa</taxon>
        <taxon>Arthropoda</taxon>
        <taxon>Hexapoda</taxon>
        <taxon>Insecta</taxon>
        <taxon>Pterygota</taxon>
        <taxon>Neoptera</taxon>
        <taxon>Endopterygota</taxon>
        <taxon>Hymenoptera</taxon>
        <taxon>Apocrita</taxon>
        <taxon>Aculeata</taxon>
        <taxon>Formicoidea</taxon>
        <taxon>Formicidae</taxon>
        <taxon>Formicinae</taxon>
        <taxon>Camponotus</taxon>
    </lineage>
</organism>
<reference evidence="2 3" key="1">
    <citation type="journal article" date="2010" name="Science">
        <title>Genomic comparison of the ants Camponotus floridanus and Harpegnathos saltator.</title>
        <authorList>
            <person name="Bonasio R."/>
            <person name="Zhang G."/>
            <person name="Ye C."/>
            <person name="Mutti N.S."/>
            <person name="Fang X."/>
            <person name="Qin N."/>
            <person name="Donahue G."/>
            <person name="Yang P."/>
            <person name="Li Q."/>
            <person name="Li C."/>
            <person name="Zhang P."/>
            <person name="Huang Z."/>
            <person name="Berger S.L."/>
            <person name="Reinberg D."/>
            <person name="Wang J."/>
            <person name="Liebig J."/>
        </authorList>
    </citation>
    <scope>NUCLEOTIDE SEQUENCE [LARGE SCALE GENOMIC DNA]</scope>
    <source>
        <strain evidence="3">C129</strain>
    </source>
</reference>